<feature type="compositionally biased region" description="Basic and acidic residues" evidence="1">
    <location>
        <begin position="186"/>
        <end position="197"/>
    </location>
</feature>
<dbReference type="WBParaSite" id="HPBE_0002561801-mRNA-1">
    <property type="protein sequence ID" value="HPBE_0002561801-mRNA-1"/>
    <property type="gene ID" value="HPBE_0002561801"/>
</dbReference>
<organism evidence="3 4">
    <name type="scientific">Heligmosomoides polygyrus</name>
    <name type="common">Parasitic roundworm</name>
    <dbReference type="NCBI Taxonomy" id="6339"/>
    <lineage>
        <taxon>Eukaryota</taxon>
        <taxon>Metazoa</taxon>
        <taxon>Ecdysozoa</taxon>
        <taxon>Nematoda</taxon>
        <taxon>Chromadorea</taxon>
        <taxon>Rhabditida</taxon>
        <taxon>Rhabditina</taxon>
        <taxon>Rhabditomorpha</taxon>
        <taxon>Strongyloidea</taxon>
        <taxon>Heligmosomidae</taxon>
        <taxon>Heligmosomoides</taxon>
    </lineage>
</organism>
<gene>
    <name evidence="2" type="ORF">HPBE_LOCUS25617</name>
</gene>
<protein>
    <submittedName>
        <fullName evidence="2 4">Uncharacterized protein</fullName>
    </submittedName>
</protein>
<reference evidence="2 3" key="1">
    <citation type="submission" date="2018-11" db="EMBL/GenBank/DDBJ databases">
        <authorList>
            <consortium name="Pathogen Informatics"/>
        </authorList>
    </citation>
    <scope>NUCLEOTIDE SEQUENCE [LARGE SCALE GENOMIC DNA]</scope>
</reference>
<reference evidence="4" key="2">
    <citation type="submission" date="2019-09" db="UniProtKB">
        <authorList>
            <consortium name="WormBaseParasite"/>
        </authorList>
    </citation>
    <scope>IDENTIFICATION</scope>
</reference>
<dbReference type="Proteomes" id="UP000050761">
    <property type="component" value="Unassembled WGS sequence"/>
</dbReference>
<accession>A0A3P8I313</accession>
<name>A0A183GSE8_HELPZ</name>
<evidence type="ECO:0000313" key="3">
    <source>
        <dbReference type="Proteomes" id="UP000050761"/>
    </source>
</evidence>
<evidence type="ECO:0000256" key="1">
    <source>
        <dbReference type="SAM" id="MobiDB-lite"/>
    </source>
</evidence>
<sequence length="214" mass="23380">MKRNEQTRKLTVEKLEAPIDNSWEIGDSEHEVPDSTTCSKRVVVTTTSAVHVPDSTTGVKSTTEHRLSQALICDSDSTDGSDIVVTVNNSTKPRDEIFGETGSMYNPSECAAPIMSDSVAPRDAARVSSSKFYRTSSAYPGTMEESVLADRVPKHGGQEEDGVGLRHPHHQMKAHDGSLPQSGGDYAEREKIDDKTPQETSTKHVLNAKKHTME</sequence>
<keyword evidence="3" id="KW-1185">Reference proteome</keyword>
<accession>A0A183GSE8</accession>
<dbReference type="AlphaFoldDB" id="A0A183GSE8"/>
<evidence type="ECO:0000313" key="2">
    <source>
        <dbReference type="EMBL" id="VDP52523.1"/>
    </source>
</evidence>
<proteinExistence type="predicted"/>
<evidence type="ECO:0000313" key="4">
    <source>
        <dbReference type="WBParaSite" id="HPBE_0002561801-mRNA-1"/>
    </source>
</evidence>
<feature type="region of interest" description="Disordered" evidence="1">
    <location>
        <begin position="130"/>
        <end position="214"/>
    </location>
</feature>
<feature type="compositionally biased region" description="Polar residues" evidence="1">
    <location>
        <begin position="130"/>
        <end position="139"/>
    </location>
</feature>
<dbReference type="EMBL" id="UZAH01038239">
    <property type="protein sequence ID" value="VDP52523.1"/>
    <property type="molecule type" value="Genomic_DNA"/>
</dbReference>